<dbReference type="InterPro" id="IPR012480">
    <property type="entry name" value="Hepar_II_III_C"/>
</dbReference>
<dbReference type="Gene3D" id="1.50.10.100">
    <property type="entry name" value="Chondroitin AC/alginate lyase"/>
    <property type="match status" value="1"/>
</dbReference>
<gene>
    <name evidence="3" type="ORF">CLPUN_03890</name>
</gene>
<dbReference type="PANTHER" id="PTHR38045">
    <property type="entry name" value="CHROMOSOME 1, WHOLE GENOME SHOTGUN SEQUENCE"/>
    <property type="match status" value="1"/>
</dbReference>
<dbReference type="STRING" id="29367.CLPUN_03890"/>
<dbReference type="RefSeq" id="WP_077845694.1">
    <property type="nucleotide sequence ID" value="NZ_LZZM01000022.1"/>
</dbReference>
<evidence type="ECO:0000313" key="3">
    <source>
        <dbReference type="EMBL" id="OOM82250.1"/>
    </source>
</evidence>
<dbReference type="InterPro" id="IPR008929">
    <property type="entry name" value="Chondroitin_lyas"/>
</dbReference>
<comment type="subcellular location">
    <subcellularLocation>
        <location evidence="1">Cell envelope</location>
    </subcellularLocation>
</comment>
<keyword evidence="4" id="KW-1185">Reference proteome</keyword>
<dbReference type="EMBL" id="LZZM01000022">
    <property type="protein sequence ID" value="OOM82250.1"/>
    <property type="molecule type" value="Genomic_DNA"/>
</dbReference>
<protein>
    <submittedName>
        <fullName evidence="3">Heparinase II/III-like protein</fullName>
    </submittedName>
</protein>
<comment type="caution">
    <text evidence="3">The sequence shown here is derived from an EMBL/GenBank/DDBJ whole genome shotgun (WGS) entry which is preliminary data.</text>
</comment>
<accession>A0A1S8TX38</accession>
<evidence type="ECO:0000313" key="4">
    <source>
        <dbReference type="Proteomes" id="UP000190890"/>
    </source>
</evidence>
<dbReference type="Pfam" id="PF07940">
    <property type="entry name" value="Hepar_II_III_C"/>
    <property type="match status" value="1"/>
</dbReference>
<dbReference type="PANTHER" id="PTHR38045:SF1">
    <property type="entry name" value="HEPARINASE II_III-LIKE PROTEIN"/>
    <property type="match status" value="1"/>
</dbReference>
<dbReference type="OrthoDB" id="9793856at2"/>
<sequence>MKEYFHKEIRRNTVRAPLMDQIEAYVKVIIKGNIPQVSYSTYVDFYKSGSRKEFEESYFERRKQLTALGLYLQWNNSKDAIDYFQELLWTISNEFSWCLAAHLQYGEDTFGDNPAKVIDLFSAETAQTLSEIIIIHKNKIDLLLCNHIKKQIKDRVINPFINKNWEWESATHNWSAVCGGCIGITALLMEKEEKQKLILNKVERALECYISGFGDDGVTLEGIGYWSYGFGYYIYYKALKNEIYLQDNKEESSKTEAIANFPQSIQISEKVFLPFSDVPPNITLPSGLLSYLQNKFKIKVPLIEKISPFDFDHCYRWGHVSRNLWWTSGEILNKELENCSIYFQDAKWMVHRKDKLFFAIKGGSNHEPHNHNDVGSFVAAIDGEIILTDLGAGAYTKGYFGSERYTYNHTRSYWHSVPFINNCEQEEGAIESTIVKQDINSNYIEFNLELSQVYPAAKIKNFYRKARFENNKTMLTIEDSIFGKATTKVNEGFISYIKPELIKNGEIIWKGTKGNIIIKYDCNIFDYYIEKEKVTDHYNQVVIIYRLGLITNKENKELITEFKFYYEIR</sequence>
<dbReference type="Gene3D" id="2.70.98.70">
    <property type="match status" value="1"/>
</dbReference>
<evidence type="ECO:0000256" key="1">
    <source>
        <dbReference type="ARBA" id="ARBA00004196"/>
    </source>
</evidence>
<reference evidence="3 4" key="1">
    <citation type="submission" date="2016-05" db="EMBL/GenBank/DDBJ databases">
        <title>Microbial solvent formation.</title>
        <authorList>
            <person name="Poehlein A."/>
            <person name="Montoya Solano J.D."/>
            <person name="Flitsch S."/>
            <person name="Krabben P."/>
            <person name="Duerre P."/>
            <person name="Daniel R."/>
        </authorList>
    </citation>
    <scope>NUCLEOTIDE SEQUENCE [LARGE SCALE GENOMIC DNA]</scope>
    <source>
        <strain evidence="3 4">DSM 2619</strain>
    </source>
</reference>
<dbReference type="GO" id="GO:0016829">
    <property type="term" value="F:lyase activity"/>
    <property type="evidence" value="ECO:0007669"/>
    <property type="project" value="InterPro"/>
</dbReference>
<dbReference type="AlphaFoldDB" id="A0A1S8TX38"/>
<dbReference type="Proteomes" id="UP000190890">
    <property type="component" value="Unassembled WGS sequence"/>
</dbReference>
<evidence type="ECO:0000259" key="2">
    <source>
        <dbReference type="Pfam" id="PF07940"/>
    </source>
</evidence>
<name>A0A1S8TX38_9CLOT</name>
<dbReference type="SUPFAM" id="SSF48230">
    <property type="entry name" value="Chondroitin AC/alginate lyase"/>
    <property type="match status" value="1"/>
</dbReference>
<organism evidence="3 4">
    <name type="scientific">Clostridium puniceum</name>
    <dbReference type="NCBI Taxonomy" id="29367"/>
    <lineage>
        <taxon>Bacteria</taxon>
        <taxon>Bacillati</taxon>
        <taxon>Bacillota</taxon>
        <taxon>Clostridia</taxon>
        <taxon>Eubacteriales</taxon>
        <taxon>Clostridiaceae</taxon>
        <taxon>Clostridium</taxon>
    </lineage>
</organism>
<proteinExistence type="predicted"/>
<dbReference type="GO" id="GO:0030313">
    <property type="term" value="C:cell envelope"/>
    <property type="evidence" value="ECO:0007669"/>
    <property type="project" value="UniProtKB-SubCell"/>
</dbReference>
<feature type="domain" description="Heparinase II/III-like C-terminal" evidence="2">
    <location>
        <begin position="340"/>
        <end position="488"/>
    </location>
</feature>